<protein>
    <recommendedName>
        <fullName evidence="3">F-box domain-containing protein</fullName>
    </recommendedName>
</protein>
<dbReference type="Gene3D" id="1.20.1280.50">
    <property type="match status" value="1"/>
</dbReference>
<sequence length="553" mass="62527">MDSFENSGYPYKIPFHIEPEKALRHRSLEHNRNTPIFRLPPETLSNIFTFCVPFPTQKLRDESGWVLPRSRQKPLEWLAFTHVCCHWRAVAVNHSALWTCPDFTNPELAREMLIRSKQSLLDIFFEEPAERLQRKGLFILLEVLGHGYRRIRSLDLDLGPGDMVMATSLMGHSVPFLKSLRLKTGAYGAHTPLPDNLLGGVSPALTQITLRNCDLPWGSGILQNLTSLDLDGSMDHRPLSQEFYAVLNSSPRLRTLRIGTYAIPFKANMELPLVPLAHLKLISLTSDVPEETANCTDLLEHLSFPGNTAIHISLSAWGRSADPIVHSLQPLFNTLTQKFSDSRDGCPILKSVSLLGEDEEDEGVEMLLKAWRSADSPWEVGDSPRFSLSIDWASKFSFHWVEVARRALRILPSKSVKTLRFGFLPNHVQIDDVIGILGPYLHGESSGLRNLHVQSTASTNQVLNALFKASYGVQPQLAMSSLQSIFIKEIFVSDTVDFSLALMRYLAWRMKEQSKLDRLVLIDCYDDLQDSQINVLRALVNVLERVELEHEEM</sequence>
<reference evidence="1 2" key="1">
    <citation type="submission" date="2024-01" db="EMBL/GenBank/DDBJ databases">
        <title>A draft genome for a cacao thread blight-causing isolate of Paramarasmius palmivorus.</title>
        <authorList>
            <person name="Baruah I.K."/>
            <person name="Bukari Y."/>
            <person name="Amoako-Attah I."/>
            <person name="Meinhardt L.W."/>
            <person name="Bailey B.A."/>
            <person name="Cohen S.P."/>
        </authorList>
    </citation>
    <scope>NUCLEOTIDE SEQUENCE [LARGE SCALE GENOMIC DNA]</scope>
    <source>
        <strain evidence="1 2">GH-12</strain>
    </source>
</reference>
<dbReference type="Gene3D" id="3.80.10.10">
    <property type="entry name" value="Ribonuclease Inhibitor"/>
    <property type="match status" value="1"/>
</dbReference>
<accession>A0AAW0DHX6</accession>
<dbReference type="AlphaFoldDB" id="A0AAW0DHX6"/>
<keyword evidence="2" id="KW-1185">Reference proteome</keyword>
<gene>
    <name evidence="1" type="ORF">VNI00_004599</name>
</gene>
<dbReference type="EMBL" id="JAYKXP010000012">
    <property type="protein sequence ID" value="KAK7051620.1"/>
    <property type="molecule type" value="Genomic_DNA"/>
</dbReference>
<comment type="caution">
    <text evidence="1">The sequence shown here is derived from an EMBL/GenBank/DDBJ whole genome shotgun (WGS) entry which is preliminary data.</text>
</comment>
<evidence type="ECO:0000313" key="2">
    <source>
        <dbReference type="Proteomes" id="UP001383192"/>
    </source>
</evidence>
<organism evidence="1 2">
    <name type="scientific">Paramarasmius palmivorus</name>
    <dbReference type="NCBI Taxonomy" id="297713"/>
    <lineage>
        <taxon>Eukaryota</taxon>
        <taxon>Fungi</taxon>
        <taxon>Dikarya</taxon>
        <taxon>Basidiomycota</taxon>
        <taxon>Agaricomycotina</taxon>
        <taxon>Agaricomycetes</taxon>
        <taxon>Agaricomycetidae</taxon>
        <taxon>Agaricales</taxon>
        <taxon>Marasmiineae</taxon>
        <taxon>Marasmiaceae</taxon>
        <taxon>Paramarasmius</taxon>
    </lineage>
</organism>
<name>A0AAW0DHX6_9AGAR</name>
<evidence type="ECO:0000313" key="1">
    <source>
        <dbReference type="EMBL" id="KAK7051620.1"/>
    </source>
</evidence>
<evidence type="ECO:0008006" key="3">
    <source>
        <dbReference type="Google" id="ProtNLM"/>
    </source>
</evidence>
<dbReference type="InterPro" id="IPR032675">
    <property type="entry name" value="LRR_dom_sf"/>
</dbReference>
<proteinExistence type="predicted"/>
<dbReference type="SUPFAM" id="SSF52047">
    <property type="entry name" value="RNI-like"/>
    <property type="match status" value="1"/>
</dbReference>
<dbReference type="Proteomes" id="UP001383192">
    <property type="component" value="Unassembled WGS sequence"/>
</dbReference>